<proteinExistence type="inferred from homology"/>
<evidence type="ECO:0000313" key="4">
    <source>
        <dbReference type="EMBL" id="KAK7742599.1"/>
    </source>
</evidence>
<evidence type="ECO:0000313" key="5">
    <source>
        <dbReference type="Proteomes" id="UP001430848"/>
    </source>
</evidence>
<evidence type="ECO:0000256" key="2">
    <source>
        <dbReference type="ARBA" id="ARBA00023002"/>
    </source>
</evidence>
<gene>
    <name evidence="4" type="ORF">SLS63_000163</name>
</gene>
<comment type="similarity">
    <text evidence="1 3">Belongs to the short-chain dehydrogenases/reductases (SDR) family.</text>
</comment>
<dbReference type="PANTHER" id="PTHR43976">
    <property type="entry name" value="SHORT CHAIN DEHYDROGENASE"/>
    <property type="match status" value="1"/>
</dbReference>
<name>A0ABR1PQ01_DIAER</name>
<dbReference type="InterPro" id="IPR002347">
    <property type="entry name" value="SDR_fam"/>
</dbReference>
<dbReference type="Pfam" id="PF00106">
    <property type="entry name" value="adh_short"/>
    <property type="match status" value="1"/>
</dbReference>
<sequence length="348" mass="37204">MSGSLTNAALTSPSNAGYTLPADAVWLITGCSSGLGLSLAQLIAAHPTHRVVATARNPSKIKDALPASSRVLIVALDVTSPSSITSALATVLEHPDFGRVDVLVNNAGYGLMGDTESSLPYSPAVPNSSDEEHSKARAVVDTDFWGTATMTLHAMRIMREDNAKNGGKQGGLVIQISSMGGFMAFPGNAYYHAAKFAVEGFTESVRREVRPEWNNQMQQSTNEKTVHFTIAEPGGIDTNYATSSMSTLAKHPAYDAADSPARMLAAYVDNPEARKSWSRPEAMSAAIYEMASRGKPVPLRFPLGAVAWQVLRAKAETTVEEFAEIRALSVGVDGTEHAMEVEKVKDLY</sequence>
<evidence type="ECO:0000256" key="1">
    <source>
        <dbReference type="ARBA" id="ARBA00006484"/>
    </source>
</evidence>
<protein>
    <recommendedName>
        <fullName evidence="6">Retinol dehydrogenase 8</fullName>
    </recommendedName>
</protein>
<organism evidence="4 5">
    <name type="scientific">Diaporthe eres</name>
    <name type="common">Phomopsis oblonga</name>
    <dbReference type="NCBI Taxonomy" id="83184"/>
    <lineage>
        <taxon>Eukaryota</taxon>
        <taxon>Fungi</taxon>
        <taxon>Dikarya</taxon>
        <taxon>Ascomycota</taxon>
        <taxon>Pezizomycotina</taxon>
        <taxon>Sordariomycetes</taxon>
        <taxon>Sordariomycetidae</taxon>
        <taxon>Diaporthales</taxon>
        <taxon>Diaporthaceae</taxon>
        <taxon>Diaporthe</taxon>
        <taxon>Diaporthe eres species complex</taxon>
    </lineage>
</organism>
<dbReference type="Gene3D" id="3.40.50.720">
    <property type="entry name" value="NAD(P)-binding Rossmann-like Domain"/>
    <property type="match status" value="1"/>
</dbReference>
<dbReference type="Proteomes" id="UP001430848">
    <property type="component" value="Unassembled WGS sequence"/>
</dbReference>
<keyword evidence="2" id="KW-0560">Oxidoreductase</keyword>
<evidence type="ECO:0000256" key="3">
    <source>
        <dbReference type="RuleBase" id="RU000363"/>
    </source>
</evidence>
<dbReference type="InterPro" id="IPR036291">
    <property type="entry name" value="NAD(P)-bd_dom_sf"/>
</dbReference>
<dbReference type="PRINTS" id="PR00080">
    <property type="entry name" value="SDRFAMILY"/>
</dbReference>
<dbReference type="PANTHER" id="PTHR43976:SF16">
    <property type="entry name" value="SHORT-CHAIN DEHYDROGENASE_REDUCTASE FAMILY PROTEIN"/>
    <property type="match status" value="1"/>
</dbReference>
<comment type="caution">
    <text evidence="4">The sequence shown here is derived from an EMBL/GenBank/DDBJ whole genome shotgun (WGS) entry which is preliminary data.</text>
</comment>
<dbReference type="PRINTS" id="PR00081">
    <property type="entry name" value="GDHRDH"/>
</dbReference>
<reference evidence="4 5" key="1">
    <citation type="submission" date="2024-02" db="EMBL/GenBank/DDBJ databases">
        <title>De novo assembly and annotation of 12 fungi associated with fruit tree decline syndrome in Ontario, Canada.</title>
        <authorList>
            <person name="Sulman M."/>
            <person name="Ellouze W."/>
            <person name="Ilyukhin E."/>
        </authorList>
    </citation>
    <scope>NUCLEOTIDE SEQUENCE [LARGE SCALE GENOMIC DNA]</scope>
    <source>
        <strain evidence="4 5">M169</strain>
    </source>
</reference>
<evidence type="ECO:0008006" key="6">
    <source>
        <dbReference type="Google" id="ProtNLM"/>
    </source>
</evidence>
<accession>A0ABR1PQ01</accession>
<dbReference type="InterPro" id="IPR051911">
    <property type="entry name" value="SDR_oxidoreductase"/>
</dbReference>
<dbReference type="SUPFAM" id="SSF51735">
    <property type="entry name" value="NAD(P)-binding Rossmann-fold domains"/>
    <property type="match status" value="1"/>
</dbReference>
<dbReference type="EMBL" id="JAKNSF020000001">
    <property type="protein sequence ID" value="KAK7742599.1"/>
    <property type="molecule type" value="Genomic_DNA"/>
</dbReference>
<keyword evidence="5" id="KW-1185">Reference proteome</keyword>